<evidence type="ECO:0000313" key="4">
    <source>
        <dbReference type="Proteomes" id="UP000095767"/>
    </source>
</evidence>
<name>A0A1E5URJ2_9POAL</name>
<dbReference type="Proteomes" id="UP000095767">
    <property type="component" value="Unassembled WGS sequence"/>
</dbReference>
<dbReference type="PANTHER" id="PTHR31205">
    <property type="entry name" value="ACTIN CROSS-LINKING PROTEIN (DUF569)"/>
    <property type="match status" value="1"/>
</dbReference>
<reference evidence="3 4" key="1">
    <citation type="submission" date="2016-09" db="EMBL/GenBank/DDBJ databases">
        <title>The draft genome of Dichanthelium oligosanthes: A C3 panicoid grass species.</title>
        <authorList>
            <person name="Studer A.J."/>
            <person name="Schnable J.C."/>
            <person name="Brutnell T.P."/>
        </authorList>
    </citation>
    <scope>NUCLEOTIDE SEQUENCE [LARGE SCALE GENOMIC DNA]</scope>
    <source>
        <strain evidence="4">cv. Kellogg 1175</strain>
        <tissue evidence="3">Leaf</tissue>
    </source>
</reference>
<proteinExistence type="predicted"/>
<evidence type="ECO:0000259" key="2">
    <source>
        <dbReference type="Pfam" id="PF22932"/>
    </source>
</evidence>
<comment type="caution">
    <text evidence="3">The sequence shown here is derived from an EMBL/GenBank/DDBJ whole genome shotgun (WGS) entry which is preliminary data.</text>
</comment>
<dbReference type="EMBL" id="LWDX02066780">
    <property type="protein sequence ID" value="OEL15464.1"/>
    <property type="molecule type" value="Genomic_DNA"/>
</dbReference>
<organism evidence="3 4">
    <name type="scientific">Dichanthelium oligosanthes</name>
    <dbReference type="NCBI Taxonomy" id="888268"/>
    <lineage>
        <taxon>Eukaryota</taxon>
        <taxon>Viridiplantae</taxon>
        <taxon>Streptophyta</taxon>
        <taxon>Embryophyta</taxon>
        <taxon>Tracheophyta</taxon>
        <taxon>Spermatophyta</taxon>
        <taxon>Magnoliopsida</taxon>
        <taxon>Liliopsida</taxon>
        <taxon>Poales</taxon>
        <taxon>Poaceae</taxon>
        <taxon>PACMAD clade</taxon>
        <taxon>Panicoideae</taxon>
        <taxon>Panicodae</taxon>
        <taxon>Paniceae</taxon>
        <taxon>Dichantheliinae</taxon>
        <taxon>Dichanthelium</taxon>
    </lineage>
</organism>
<feature type="domain" description="DUF569" evidence="1">
    <location>
        <begin position="1"/>
        <end position="140"/>
    </location>
</feature>
<dbReference type="AlphaFoldDB" id="A0A1E5URJ2"/>
<gene>
    <name evidence="3" type="ORF">BAE44_0023517</name>
</gene>
<evidence type="ECO:0000259" key="1">
    <source>
        <dbReference type="Pfam" id="PF04601"/>
    </source>
</evidence>
<sequence>MELFPDRAHVRLRSRVRGTFLYANKDGMGVSLSGRRASVNTVWLVHRVQRDGHDYVLLHSAANGRYLAISFFPAPPGHRGRGAEQNAYVNPPQVNIAWEAIVVGEHFVLMRHVSDCLLRANGMYRLWNNGVSVDDFHNQSMMMHWRVEAIPSIMAPPALPLPPRVPELLLREIEYVRADDDGNLINPNAMQTLWFVGRSVLQLRTALADALHEWHLTLTLCVRAGNQGRLVPLITDLPRNEFPLFVAVLTTGSPGENLAVSSELCSALVISLLMECLQLIILIRVDYTKLNTAYCRRQCNSSISDALSSSVVLN</sequence>
<dbReference type="Pfam" id="PF04601">
    <property type="entry name" value="DUF569"/>
    <property type="match status" value="1"/>
</dbReference>
<dbReference type="InterPro" id="IPR008999">
    <property type="entry name" value="Actin-crosslinking"/>
</dbReference>
<protein>
    <submittedName>
        <fullName evidence="3">Uncharacterized protein</fullName>
    </submittedName>
</protein>
<keyword evidence="4" id="KW-1185">Reference proteome</keyword>
<accession>A0A1E5URJ2</accession>
<evidence type="ECO:0000313" key="3">
    <source>
        <dbReference type="EMBL" id="OEL15464.1"/>
    </source>
</evidence>
<dbReference type="InterPro" id="IPR007679">
    <property type="entry name" value="DUF569"/>
</dbReference>
<dbReference type="PANTHER" id="PTHR31205:SF3">
    <property type="entry name" value="OS06G0161100 PROTEIN"/>
    <property type="match status" value="1"/>
</dbReference>
<dbReference type="OrthoDB" id="617902at2759"/>
<dbReference type="CDD" id="cd23340">
    <property type="entry name" value="beta-trefoil_FSCN_ACP-like"/>
    <property type="match status" value="1"/>
</dbReference>
<feature type="domain" description="DUF569" evidence="2">
    <location>
        <begin position="171"/>
        <end position="248"/>
    </location>
</feature>
<dbReference type="Pfam" id="PF22932">
    <property type="entry name" value="Ubiq_DUF_assoc"/>
    <property type="match status" value="1"/>
</dbReference>
<dbReference type="InterPro" id="IPR054726">
    <property type="entry name" value="Ubiq_DUF569-assoc"/>
</dbReference>
<dbReference type="SUPFAM" id="SSF50405">
    <property type="entry name" value="Actin-crosslinking proteins"/>
    <property type="match status" value="1"/>
</dbReference>
<dbReference type="STRING" id="888268.A0A1E5URJ2"/>